<gene>
    <name evidence="1" type="ORF">UFOVP1130_87</name>
</gene>
<accession>A0A6J5QSX6</accession>
<dbReference type="EMBL" id="LR797078">
    <property type="protein sequence ID" value="CAB4185616.1"/>
    <property type="molecule type" value="Genomic_DNA"/>
</dbReference>
<name>A0A6J5QSX6_9CAUD</name>
<proteinExistence type="predicted"/>
<sequence length="178" mass="20466">MDLRRELSQIRHHYREYTRNYGETVVWFEYLPNTTPASAGSIYDDVYDEGIAGSGGRKYKSGVVIPVLLVTETEDQKRAIPEGRQPVELTNFVASIEDFRNAGVTDPFEYQKHLNDMFLYDGRYFSIATYRVRGRLRDDVMVVVEGIEVYINQEMPFDTGPAAMNTQNLPWPTTLPNI</sequence>
<reference evidence="1" key="1">
    <citation type="submission" date="2020-05" db="EMBL/GenBank/DDBJ databases">
        <authorList>
            <person name="Chiriac C."/>
            <person name="Salcher M."/>
            <person name="Ghai R."/>
            <person name="Kavagutti S V."/>
        </authorList>
    </citation>
    <scope>NUCLEOTIDE SEQUENCE</scope>
</reference>
<protein>
    <submittedName>
        <fullName evidence="1">Uncharacterized protein</fullName>
    </submittedName>
</protein>
<organism evidence="1">
    <name type="scientific">uncultured Caudovirales phage</name>
    <dbReference type="NCBI Taxonomy" id="2100421"/>
    <lineage>
        <taxon>Viruses</taxon>
        <taxon>Duplodnaviria</taxon>
        <taxon>Heunggongvirae</taxon>
        <taxon>Uroviricota</taxon>
        <taxon>Caudoviricetes</taxon>
        <taxon>Peduoviridae</taxon>
        <taxon>Maltschvirus</taxon>
        <taxon>Maltschvirus maltsch</taxon>
    </lineage>
</organism>
<evidence type="ECO:0000313" key="1">
    <source>
        <dbReference type="EMBL" id="CAB4185616.1"/>
    </source>
</evidence>